<dbReference type="InterPro" id="IPR051323">
    <property type="entry name" value="AtsK-like"/>
</dbReference>
<proteinExistence type="inferred from homology"/>
<keyword evidence="4" id="KW-0223">Dioxygenase</keyword>
<evidence type="ECO:0000313" key="10">
    <source>
        <dbReference type="Proteomes" id="UP001199659"/>
    </source>
</evidence>
<keyword evidence="6" id="KW-0408">Iron</keyword>
<dbReference type="GO" id="GO:0016491">
    <property type="term" value="F:oxidoreductase activity"/>
    <property type="evidence" value="ECO:0007669"/>
    <property type="project" value="UniProtKB-KW"/>
</dbReference>
<organism evidence="9 10">
    <name type="scientific">Pseudocitrobacter corydidari</name>
    <dbReference type="NCBI Taxonomy" id="2891570"/>
    <lineage>
        <taxon>Bacteria</taxon>
        <taxon>Pseudomonadati</taxon>
        <taxon>Pseudomonadota</taxon>
        <taxon>Gammaproteobacteria</taxon>
        <taxon>Enterobacterales</taxon>
        <taxon>Enterobacteriaceae</taxon>
        <taxon>Pseudocitrobacter</taxon>
    </lineage>
</organism>
<evidence type="ECO:0000256" key="2">
    <source>
        <dbReference type="ARBA" id="ARBA00005896"/>
    </source>
</evidence>
<name>A0ABY3S318_9ENTR</name>
<comment type="cofactor">
    <cofactor evidence="1">
        <name>Fe(2+)</name>
        <dbReference type="ChEBI" id="CHEBI:29033"/>
    </cofactor>
</comment>
<dbReference type="EC" id="1.14.11.-" evidence="9"/>
<evidence type="ECO:0000256" key="1">
    <source>
        <dbReference type="ARBA" id="ARBA00001954"/>
    </source>
</evidence>
<sequence length="339" mass="37956">MGFIPFRVKFLLTLKEKPMATEYPLTDSEFPLLNLRRVAGHIGAEVRDIALSADLDEATFRQLNAALVKYKVLFFRQQPHLTDDAHQAFGARFGRIVAHPTVPAPTGTQLFELDASKGGGRADSWHTDVTFVDAFPKISILRGVTIPAYGGDTVWANTARAYEQLPDELKRFAASLRAVHSNDYDYGAERVVVESTRLNHHKNVFVSSVWEAEHPVVHVHPVSGEKCLLLGHFFKRLVGFSSRESASLFELLQNRVIRLDNTVRWQWQQDDVVIWDNRSTQHYAVNDYGSQPRVVRRVTVEGETAVGVDGTRSRTISRGQTAPQQVAANADPRAKDVAS</sequence>
<dbReference type="PANTHER" id="PTHR30468">
    <property type="entry name" value="ALPHA-KETOGLUTARATE-DEPENDENT SULFONATE DIOXYGENASE"/>
    <property type="match status" value="1"/>
</dbReference>
<protein>
    <submittedName>
        <fullName evidence="9">Alkylsulfatase</fullName>
        <ecNumber evidence="9">1.14.11.-</ecNumber>
    </submittedName>
</protein>
<evidence type="ECO:0000313" key="9">
    <source>
        <dbReference type="EMBL" id="UGS40481.1"/>
    </source>
</evidence>
<evidence type="ECO:0000256" key="5">
    <source>
        <dbReference type="ARBA" id="ARBA00023002"/>
    </source>
</evidence>
<dbReference type="InterPro" id="IPR042098">
    <property type="entry name" value="TauD-like_sf"/>
</dbReference>
<feature type="region of interest" description="Disordered" evidence="7">
    <location>
        <begin position="313"/>
        <end position="339"/>
    </location>
</feature>
<accession>A0ABY3S318</accession>
<dbReference type="Pfam" id="PF02668">
    <property type="entry name" value="TauD"/>
    <property type="match status" value="1"/>
</dbReference>
<dbReference type="SUPFAM" id="SSF51197">
    <property type="entry name" value="Clavaminate synthase-like"/>
    <property type="match status" value="1"/>
</dbReference>
<gene>
    <name evidence="9" type="primary">atsK</name>
    <name evidence="9" type="ORF">G163CM_11790</name>
</gene>
<evidence type="ECO:0000256" key="3">
    <source>
        <dbReference type="ARBA" id="ARBA00022723"/>
    </source>
</evidence>
<keyword evidence="5 9" id="KW-0560">Oxidoreductase</keyword>
<dbReference type="PANTHER" id="PTHR30468:SF5">
    <property type="entry name" value="ALPHA-KETOGLUTARATE-DEPENDENT SULFATE ESTER DIOXYGENASE"/>
    <property type="match status" value="1"/>
</dbReference>
<evidence type="ECO:0000256" key="7">
    <source>
        <dbReference type="SAM" id="MobiDB-lite"/>
    </source>
</evidence>
<dbReference type="EMBL" id="CP087880">
    <property type="protein sequence ID" value="UGS40481.1"/>
    <property type="molecule type" value="Genomic_DNA"/>
</dbReference>
<dbReference type="Proteomes" id="UP001199659">
    <property type="component" value="Chromosome"/>
</dbReference>
<reference evidence="9 10" key="1">
    <citation type="journal article" date="2022" name="Int. J. Syst. Evol. Microbiol.">
        <title>Pseudocitrobacter corydidari sp. nov., isolated from the Asian emerald cockroach Corydidarum magnifica.</title>
        <authorList>
            <person name="Guzman J."/>
            <person name="Poehlein A."/>
            <person name="Glaeser S.P."/>
            <person name="Schwengers O."/>
            <person name="Blom J."/>
            <person name="Hollensteiner J."/>
            <person name="Kampfer P."/>
            <person name="Vilcinskas A."/>
        </authorList>
    </citation>
    <scope>NUCLEOTIDE SEQUENCE [LARGE SCALE GENOMIC DNA]</scope>
    <source>
        <strain evidence="9">G163CM</strain>
    </source>
</reference>
<evidence type="ECO:0000256" key="6">
    <source>
        <dbReference type="ARBA" id="ARBA00023004"/>
    </source>
</evidence>
<evidence type="ECO:0000256" key="4">
    <source>
        <dbReference type="ARBA" id="ARBA00022964"/>
    </source>
</evidence>
<feature type="compositionally biased region" description="Polar residues" evidence="7">
    <location>
        <begin position="313"/>
        <end position="327"/>
    </location>
</feature>
<dbReference type="InterPro" id="IPR003819">
    <property type="entry name" value="TauD/TfdA-like"/>
</dbReference>
<keyword evidence="3" id="KW-0479">Metal-binding</keyword>
<keyword evidence="10" id="KW-1185">Reference proteome</keyword>
<evidence type="ECO:0000259" key="8">
    <source>
        <dbReference type="Pfam" id="PF02668"/>
    </source>
</evidence>
<dbReference type="Gene3D" id="3.60.130.10">
    <property type="entry name" value="Clavaminate synthase-like"/>
    <property type="match status" value="1"/>
</dbReference>
<comment type="similarity">
    <text evidence="2">Belongs to the TfdA dioxygenase family.</text>
</comment>
<feature type="domain" description="TauD/TfdA-like" evidence="8">
    <location>
        <begin position="36"/>
        <end position="299"/>
    </location>
</feature>